<proteinExistence type="predicted"/>
<evidence type="ECO:0000313" key="2">
    <source>
        <dbReference type="EMBL" id="GIE02091.1"/>
    </source>
</evidence>
<name>A0ABQ3YX27_9ACTN</name>
<keyword evidence="2" id="KW-0378">Hydrolase</keyword>
<dbReference type="InterPro" id="IPR052189">
    <property type="entry name" value="L-asp_N-monooxygenase_NS-form"/>
</dbReference>
<dbReference type="Proteomes" id="UP000637628">
    <property type="component" value="Unassembled WGS sequence"/>
</dbReference>
<dbReference type="Gene3D" id="3.50.50.60">
    <property type="entry name" value="FAD/NAD(P)-binding domain"/>
    <property type="match status" value="1"/>
</dbReference>
<keyword evidence="3" id="KW-1185">Reference proteome</keyword>
<protein>
    <submittedName>
        <fullName evidence="2">Hydroxyacylglutathione hydrolase</fullName>
    </submittedName>
</protein>
<dbReference type="PANTHER" id="PTHR40254">
    <property type="entry name" value="BLR0577 PROTEIN"/>
    <property type="match status" value="1"/>
</dbReference>
<evidence type="ECO:0000313" key="3">
    <source>
        <dbReference type="Proteomes" id="UP000637628"/>
    </source>
</evidence>
<evidence type="ECO:0000259" key="1">
    <source>
        <dbReference type="Pfam" id="PF13454"/>
    </source>
</evidence>
<comment type="caution">
    <text evidence="2">The sequence shown here is derived from an EMBL/GenBank/DDBJ whole genome shotgun (WGS) entry which is preliminary data.</text>
</comment>
<gene>
    <name evidence="2" type="ORF">Adu01nite_34410</name>
</gene>
<dbReference type="PANTHER" id="PTHR40254:SF1">
    <property type="entry name" value="BLR0577 PROTEIN"/>
    <property type="match status" value="1"/>
</dbReference>
<dbReference type="PRINTS" id="PR00411">
    <property type="entry name" value="PNDRDTASEI"/>
</dbReference>
<dbReference type="RefSeq" id="WP_203727856.1">
    <property type="nucleotide sequence ID" value="NZ_BAAATX010000001.1"/>
</dbReference>
<dbReference type="InterPro" id="IPR036188">
    <property type="entry name" value="FAD/NAD-bd_sf"/>
</dbReference>
<reference evidence="2 3" key="1">
    <citation type="submission" date="2021-01" db="EMBL/GenBank/DDBJ databases">
        <title>Whole genome shotgun sequence of Actinoplanes durhamensis NBRC 14914.</title>
        <authorList>
            <person name="Komaki H."/>
            <person name="Tamura T."/>
        </authorList>
    </citation>
    <scope>NUCLEOTIDE SEQUENCE [LARGE SCALE GENOMIC DNA]</scope>
    <source>
        <strain evidence="2 3">NBRC 14914</strain>
    </source>
</reference>
<dbReference type="EMBL" id="BOML01000029">
    <property type="protein sequence ID" value="GIE02091.1"/>
    <property type="molecule type" value="Genomic_DNA"/>
</dbReference>
<sequence length="418" mass="44158">MAGRTVAVVGGGASGVLATRELLRGGDRVALIEPDEPGGGLAYGTARPWHLLNSRAGAMSADPGDPGHFARWAGCSTAEFRPRAEYGRYLRDVFGTLSGVEVIQERATGLSAHGVALESGREVRADEVVVATGNPAAAQPAARPDHPDYIPDPWRPGVLDAIPSDVPVLLVGAGLTAIDVVLTLTADGRRDAPITAVSRRGQLPLAHTPLPAPPFAPPLDARHTLRDLVRIVRAEAEKAGDWRAVVDGLRPNIDQIWGSLTNEEQEQFLRHLARPWECHRHRMAPSVGATIDALREEGRFEVRAGGIRSMTAPPPGGLLVELEAGVQWFGAVVNCAGPGRLPAAAGSFAGSLLDAGHARVGPHGLGLDIDPDGRLIGADGKAREGLWLIGPLRRGAQWETTAVPEIRAQAHALIDRCK</sequence>
<feature type="domain" description="FAD-dependent urate hydroxylase HpyO/Asp monooxygenase CreE-like FAD/NAD(P)-binding" evidence="1">
    <location>
        <begin position="7"/>
        <end position="134"/>
    </location>
</feature>
<dbReference type="GO" id="GO:0016787">
    <property type="term" value="F:hydrolase activity"/>
    <property type="evidence" value="ECO:0007669"/>
    <property type="project" value="UniProtKB-KW"/>
</dbReference>
<dbReference type="SUPFAM" id="SSF51905">
    <property type="entry name" value="FAD/NAD(P)-binding domain"/>
    <property type="match status" value="1"/>
</dbReference>
<accession>A0ABQ3YX27</accession>
<organism evidence="2 3">
    <name type="scientific">Paractinoplanes durhamensis</name>
    <dbReference type="NCBI Taxonomy" id="113563"/>
    <lineage>
        <taxon>Bacteria</taxon>
        <taxon>Bacillati</taxon>
        <taxon>Actinomycetota</taxon>
        <taxon>Actinomycetes</taxon>
        <taxon>Micromonosporales</taxon>
        <taxon>Micromonosporaceae</taxon>
        <taxon>Paractinoplanes</taxon>
    </lineage>
</organism>
<dbReference type="PRINTS" id="PR00368">
    <property type="entry name" value="FADPNR"/>
</dbReference>
<dbReference type="InterPro" id="IPR038732">
    <property type="entry name" value="HpyO/CreE_NAD-binding"/>
</dbReference>
<dbReference type="Pfam" id="PF13454">
    <property type="entry name" value="NAD_binding_9"/>
    <property type="match status" value="1"/>
</dbReference>